<proteinExistence type="predicted"/>
<reference evidence="1 2" key="1">
    <citation type="journal article" date="2018" name="J. Microbiol.">
        <title>Baekduia soli gen. nov., sp. nov., a novel bacterium isolated from the soil of Baekdu Mountain and proposal of a novel family name, Baekduiaceae fam. nov.</title>
        <authorList>
            <person name="An D.S."/>
            <person name="Siddiqi M.Z."/>
            <person name="Kim K.H."/>
            <person name="Yu H.S."/>
            <person name="Im W.T."/>
        </authorList>
    </citation>
    <scope>NUCLEOTIDE SEQUENCE [LARGE SCALE GENOMIC DNA]</scope>
    <source>
        <strain evidence="1 2">BR7-21</strain>
    </source>
</reference>
<organism evidence="1 2">
    <name type="scientific">Baekduia soli</name>
    <dbReference type="NCBI Taxonomy" id="496014"/>
    <lineage>
        <taxon>Bacteria</taxon>
        <taxon>Bacillati</taxon>
        <taxon>Actinomycetota</taxon>
        <taxon>Thermoleophilia</taxon>
        <taxon>Solirubrobacterales</taxon>
        <taxon>Baekduiaceae</taxon>
        <taxon>Baekduia</taxon>
    </lineage>
</organism>
<name>A0A5B8U922_9ACTN</name>
<evidence type="ECO:0000313" key="2">
    <source>
        <dbReference type="Proteomes" id="UP000321805"/>
    </source>
</evidence>
<dbReference type="AlphaFoldDB" id="A0A5B8U922"/>
<sequence>MDDFGWMLHDGTYTAVIWPFGTEEAAEAWRSEFCLPGFIVERVCDRPPGGGDLPGEHRLGAAPPAGARFLRRRRGAGRLPRR</sequence>
<dbReference type="EMBL" id="CP042430">
    <property type="protein sequence ID" value="QEC49122.1"/>
    <property type="molecule type" value="Genomic_DNA"/>
</dbReference>
<accession>A0A5B8U922</accession>
<evidence type="ECO:0000313" key="1">
    <source>
        <dbReference type="EMBL" id="QEC49122.1"/>
    </source>
</evidence>
<dbReference type="Proteomes" id="UP000321805">
    <property type="component" value="Chromosome"/>
</dbReference>
<keyword evidence="2" id="KW-1185">Reference proteome</keyword>
<dbReference type="RefSeq" id="WP_146921432.1">
    <property type="nucleotide sequence ID" value="NZ_CP042430.1"/>
</dbReference>
<dbReference type="KEGG" id="bsol:FSW04_17090"/>
<gene>
    <name evidence="1" type="ORF">FSW04_17090</name>
</gene>
<protein>
    <submittedName>
        <fullName evidence="1">Uncharacterized protein</fullName>
    </submittedName>
</protein>